<name>A0AAV5FRW2_ELECO</name>
<keyword evidence="11" id="KW-1185">Reference proteome</keyword>
<dbReference type="PROSITE" id="PS51456">
    <property type="entry name" value="MYOSIN_MOTOR"/>
    <property type="match status" value="1"/>
</dbReference>
<dbReference type="InterPro" id="IPR027417">
    <property type="entry name" value="P-loop_NTPase"/>
</dbReference>
<keyword evidence="3" id="KW-0112">Calmodulin-binding</keyword>
<keyword evidence="2" id="KW-0067">ATP-binding</keyword>
<dbReference type="Pfam" id="PF02736">
    <property type="entry name" value="Myosin_N"/>
    <property type="match status" value="1"/>
</dbReference>
<evidence type="ECO:0000256" key="5">
    <source>
        <dbReference type="ARBA" id="ARBA00023175"/>
    </source>
</evidence>
<keyword evidence="4 7" id="KW-0518">Myosin</keyword>
<dbReference type="EMBL" id="BQKI01000094">
    <property type="protein sequence ID" value="GJN37200.1"/>
    <property type="molecule type" value="Genomic_DNA"/>
</dbReference>
<dbReference type="SMART" id="SM00242">
    <property type="entry name" value="MYSc"/>
    <property type="match status" value="1"/>
</dbReference>
<evidence type="ECO:0000256" key="2">
    <source>
        <dbReference type="ARBA" id="ARBA00022840"/>
    </source>
</evidence>
<dbReference type="PANTHER" id="PTHR13140:SF836">
    <property type="entry name" value="MYOSIN-6"/>
    <property type="match status" value="1"/>
</dbReference>
<dbReference type="SUPFAM" id="SSF52540">
    <property type="entry name" value="P-loop containing nucleoside triphosphate hydrolases"/>
    <property type="match status" value="1"/>
</dbReference>
<dbReference type="InterPro" id="IPR004009">
    <property type="entry name" value="SH3_Myosin"/>
</dbReference>
<dbReference type="GO" id="GO:0000146">
    <property type="term" value="F:microfilament motor activity"/>
    <property type="evidence" value="ECO:0007669"/>
    <property type="project" value="TreeGrafter"/>
</dbReference>
<dbReference type="GO" id="GO:0005524">
    <property type="term" value="F:ATP binding"/>
    <property type="evidence" value="ECO:0007669"/>
    <property type="project" value="UniProtKB-KW"/>
</dbReference>
<protein>
    <recommendedName>
        <fullName evidence="12">Myosin motor domain-containing protein</fullName>
    </recommendedName>
</protein>
<dbReference type="InterPro" id="IPR001609">
    <property type="entry name" value="Myosin_head_motor_dom-like"/>
</dbReference>
<dbReference type="Pfam" id="PF00063">
    <property type="entry name" value="Myosin_head"/>
    <property type="match status" value="1"/>
</dbReference>
<proteinExistence type="inferred from homology"/>
<dbReference type="PANTHER" id="PTHR13140">
    <property type="entry name" value="MYOSIN"/>
    <property type="match status" value="1"/>
</dbReference>
<feature type="domain" description="Myosin motor" evidence="8">
    <location>
        <begin position="1"/>
        <end position="269"/>
    </location>
</feature>
<dbReference type="AlphaFoldDB" id="A0AAV5FRW2"/>
<evidence type="ECO:0000256" key="6">
    <source>
        <dbReference type="ARBA" id="ARBA00023203"/>
    </source>
</evidence>
<dbReference type="GO" id="GO:0016020">
    <property type="term" value="C:membrane"/>
    <property type="evidence" value="ECO:0007669"/>
    <property type="project" value="TreeGrafter"/>
</dbReference>
<reference evidence="10" key="1">
    <citation type="journal article" date="2018" name="DNA Res.">
        <title>Multiple hybrid de novo genome assembly of finger millet, an orphan allotetraploid crop.</title>
        <authorList>
            <person name="Hatakeyama M."/>
            <person name="Aluri S."/>
            <person name="Balachadran M.T."/>
            <person name="Sivarajan S.R."/>
            <person name="Patrignani A."/>
            <person name="Gruter S."/>
            <person name="Poveda L."/>
            <person name="Shimizu-Inatsugi R."/>
            <person name="Baeten J."/>
            <person name="Francoijs K.J."/>
            <person name="Nataraja K.N."/>
            <person name="Reddy Y.A.N."/>
            <person name="Phadnis S."/>
            <person name="Ravikumar R.L."/>
            <person name="Schlapbach R."/>
            <person name="Sreeman S.M."/>
            <person name="Shimizu K.K."/>
        </authorList>
    </citation>
    <scope>NUCLEOTIDE SEQUENCE</scope>
</reference>
<evidence type="ECO:0000256" key="7">
    <source>
        <dbReference type="PROSITE-ProRule" id="PRU00782"/>
    </source>
</evidence>
<dbReference type="GO" id="GO:0007015">
    <property type="term" value="P:actin filament organization"/>
    <property type="evidence" value="ECO:0007669"/>
    <property type="project" value="TreeGrafter"/>
</dbReference>
<evidence type="ECO:0008006" key="12">
    <source>
        <dbReference type="Google" id="ProtNLM"/>
    </source>
</evidence>
<keyword evidence="6 7" id="KW-0009">Actin-binding</keyword>
<comment type="caution">
    <text evidence="7">Lacks conserved residue(s) required for the propagation of feature annotation.</text>
</comment>
<gene>
    <name evidence="10" type="primary">gb26128</name>
    <name evidence="10" type="ORF">PR202_gb26128</name>
</gene>
<organism evidence="10 11">
    <name type="scientific">Eleusine coracana subsp. coracana</name>
    <dbReference type="NCBI Taxonomy" id="191504"/>
    <lineage>
        <taxon>Eukaryota</taxon>
        <taxon>Viridiplantae</taxon>
        <taxon>Streptophyta</taxon>
        <taxon>Embryophyta</taxon>
        <taxon>Tracheophyta</taxon>
        <taxon>Spermatophyta</taxon>
        <taxon>Magnoliopsida</taxon>
        <taxon>Liliopsida</taxon>
        <taxon>Poales</taxon>
        <taxon>Poaceae</taxon>
        <taxon>PACMAD clade</taxon>
        <taxon>Chloridoideae</taxon>
        <taxon>Cynodonteae</taxon>
        <taxon>Eleusininae</taxon>
        <taxon>Eleusine</taxon>
    </lineage>
</organism>
<keyword evidence="5" id="KW-0505">Motor protein</keyword>
<evidence type="ECO:0000259" key="8">
    <source>
        <dbReference type="PROSITE" id="PS51456"/>
    </source>
</evidence>
<evidence type="ECO:0000256" key="1">
    <source>
        <dbReference type="ARBA" id="ARBA00022741"/>
    </source>
</evidence>
<evidence type="ECO:0000313" key="11">
    <source>
        <dbReference type="Proteomes" id="UP001054889"/>
    </source>
</evidence>
<dbReference type="InterPro" id="IPR036961">
    <property type="entry name" value="Kinesin_motor_dom_sf"/>
</dbReference>
<dbReference type="PROSITE" id="PS51844">
    <property type="entry name" value="SH3_LIKE"/>
    <property type="match status" value="1"/>
</dbReference>
<evidence type="ECO:0000259" key="9">
    <source>
        <dbReference type="PROSITE" id="PS51844"/>
    </source>
</evidence>
<evidence type="ECO:0000256" key="4">
    <source>
        <dbReference type="ARBA" id="ARBA00023123"/>
    </source>
</evidence>
<accession>A0AAV5FRW2</accession>
<feature type="domain" description="Myosin N-terminal SH3-like" evidence="9">
    <location>
        <begin position="14"/>
        <end position="63"/>
    </location>
</feature>
<dbReference type="Gene3D" id="3.40.850.10">
    <property type="entry name" value="Kinesin motor domain"/>
    <property type="match status" value="2"/>
</dbReference>
<dbReference type="GO" id="GO:0005737">
    <property type="term" value="C:cytoplasm"/>
    <property type="evidence" value="ECO:0007669"/>
    <property type="project" value="TreeGrafter"/>
</dbReference>
<dbReference type="GO" id="GO:0016459">
    <property type="term" value="C:myosin complex"/>
    <property type="evidence" value="ECO:0007669"/>
    <property type="project" value="UniProtKB-KW"/>
</dbReference>
<sequence length="269" mass="28929">MLHNLLQGSQARFTVGSHVWVEDTDIAWIDGLVEEVKGDELLIHCTSGKKVTTNVSGVYPKDAEAKRCGVEDMTRLAYLHEPGVLHNLKSRFGMNEIYYLAFMGGKAESGGRSVQQQVLESNPVLEAFGTQRQSGIIIRGAAIRTYLLERSRVCQISDPERNYHCFYMLCAAPQEPPLMANDGSAATAKAAPSTSTGSSPLAVLDAVAAASAAAKRREEDEVAARLLEDAAADAKAANNARSADLQKDADILKKAAAKQDRIRAAAEAL</sequence>
<comment type="caution">
    <text evidence="10">The sequence shown here is derived from an EMBL/GenBank/DDBJ whole genome shotgun (WGS) entry which is preliminary data.</text>
</comment>
<dbReference type="GO" id="GO:0005516">
    <property type="term" value="F:calmodulin binding"/>
    <property type="evidence" value="ECO:0007669"/>
    <property type="project" value="UniProtKB-KW"/>
</dbReference>
<keyword evidence="1" id="KW-0547">Nucleotide-binding</keyword>
<comment type="similarity">
    <text evidence="7">Belongs to the TRAFAC class myosin-kinesin ATPase superfamily. Myosin family.</text>
</comment>
<reference evidence="10" key="2">
    <citation type="submission" date="2021-12" db="EMBL/GenBank/DDBJ databases">
        <title>Resequencing data analysis of finger millet.</title>
        <authorList>
            <person name="Hatakeyama M."/>
            <person name="Aluri S."/>
            <person name="Balachadran M.T."/>
            <person name="Sivarajan S.R."/>
            <person name="Poveda L."/>
            <person name="Shimizu-Inatsugi R."/>
            <person name="Schlapbach R."/>
            <person name="Sreeman S.M."/>
            <person name="Shimizu K.K."/>
        </authorList>
    </citation>
    <scope>NUCLEOTIDE SEQUENCE</scope>
</reference>
<evidence type="ECO:0000256" key="3">
    <source>
        <dbReference type="ARBA" id="ARBA00022860"/>
    </source>
</evidence>
<evidence type="ECO:0000313" key="10">
    <source>
        <dbReference type="EMBL" id="GJN37200.1"/>
    </source>
</evidence>
<dbReference type="Proteomes" id="UP001054889">
    <property type="component" value="Unassembled WGS sequence"/>
</dbReference>
<dbReference type="GO" id="GO:0051015">
    <property type="term" value="F:actin filament binding"/>
    <property type="evidence" value="ECO:0007669"/>
    <property type="project" value="TreeGrafter"/>
</dbReference>